<reference evidence="2 3" key="1">
    <citation type="journal article" date="2021" name="Elife">
        <title>Chloroplast acquisition without the gene transfer in kleptoplastic sea slugs, Plakobranchus ocellatus.</title>
        <authorList>
            <person name="Maeda T."/>
            <person name="Takahashi S."/>
            <person name="Yoshida T."/>
            <person name="Shimamura S."/>
            <person name="Takaki Y."/>
            <person name="Nagai Y."/>
            <person name="Toyoda A."/>
            <person name="Suzuki Y."/>
            <person name="Arimoto A."/>
            <person name="Ishii H."/>
            <person name="Satoh N."/>
            <person name="Nishiyama T."/>
            <person name="Hasebe M."/>
            <person name="Maruyama T."/>
            <person name="Minagawa J."/>
            <person name="Obokata J."/>
            <person name="Shigenobu S."/>
        </authorList>
    </citation>
    <scope>NUCLEOTIDE SEQUENCE [LARGE SCALE GENOMIC DNA]</scope>
</reference>
<dbReference type="InterPro" id="IPR031569">
    <property type="entry name" value="ApeC"/>
</dbReference>
<gene>
    <name evidence="2" type="ORF">PoB_007439500</name>
</gene>
<dbReference type="Pfam" id="PF16977">
    <property type="entry name" value="ApeC"/>
    <property type="match status" value="1"/>
</dbReference>
<dbReference type="AlphaFoldDB" id="A0AAV4DUQ9"/>
<protein>
    <submittedName>
        <fullName evidence="2">Apextrin-like protein 1</fullName>
    </submittedName>
</protein>
<sequence length="102" mass="11002">MDLENTNLVRDFTSQATTGSALYFCCMSSGSAQTPISLPTRSPFILYRLGGQCQEVAGMSVSLETIHIDTEDSANNDLVSGASPDIDISDDNPTTIHLCYYT</sequence>
<comment type="caution">
    <text evidence="2">The sequence shown here is derived from an EMBL/GenBank/DDBJ whole genome shotgun (WGS) entry which is preliminary data.</text>
</comment>
<evidence type="ECO:0000313" key="3">
    <source>
        <dbReference type="Proteomes" id="UP000735302"/>
    </source>
</evidence>
<proteinExistence type="predicted"/>
<dbReference type="EMBL" id="BLXT01008354">
    <property type="protein sequence ID" value="GFO47890.1"/>
    <property type="molecule type" value="Genomic_DNA"/>
</dbReference>
<name>A0AAV4DUQ9_9GAST</name>
<dbReference type="PANTHER" id="PTHR19324">
    <property type="entry name" value="PERFORIN-LIKE PROTEIN 1"/>
    <property type="match status" value="1"/>
</dbReference>
<evidence type="ECO:0000259" key="1">
    <source>
        <dbReference type="Pfam" id="PF16977"/>
    </source>
</evidence>
<evidence type="ECO:0000313" key="2">
    <source>
        <dbReference type="EMBL" id="GFO47890.1"/>
    </source>
</evidence>
<accession>A0AAV4DUQ9</accession>
<feature type="domain" description="Apextrin C-terminal" evidence="1">
    <location>
        <begin position="20"/>
        <end position="101"/>
    </location>
</feature>
<keyword evidence="3" id="KW-1185">Reference proteome</keyword>
<dbReference type="PANTHER" id="PTHR19324:SF33">
    <property type="entry name" value="MUCIN-5AC"/>
    <property type="match status" value="1"/>
</dbReference>
<organism evidence="2 3">
    <name type="scientific">Plakobranchus ocellatus</name>
    <dbReference type="NCBI Taxonomy" id="259542"/>
    <lineage>
        <taxon>Eukaryota</taxon>
        <taxon>Metazoa</taxon>
        <taxon>Spiralia</taxon>
        <taxon>Lophotrochozoa</taxon>
        <taxon>Mollusca</taxon>
        <taxon>Gastropoda</taxon>
        <taxon>Heterobranchia</taxon>
        <taxon>Euthyneura</taxon>
        <taxon>Panpulmonata</taxon>
        <taxon>Sacoglossa</taxon>
        <taxon>Placobranchoidea</taxon>
        <taxon>Plakobranchidae</taxon>
        <taxon>Plakobranchus</taxon>
    </lineage>
</organism>
<dbReference type="Proteomes" id="UP000735302">
    <property type="component" value="Unassembled WGS sequence"/>
</dbReference>